<dbReference type="SMART" id="SM00485">
    <property type="entry name" value="XPGN"/>
    <property type="match status" value="1"/>
</dbReference>
<keyword evidence="5" id="KW-1185">Reference proteome</keyword>
<dbReference type="InterPro" id="IPR006085">
    <property type="entry name" value="XPG_DNA_repair_N"/>
</dbReference>
<dbReference type="SUPFAM" id="SSF88723">
    <property type="entry name" value="PIN domain-like"/>
    <property type="match status" value="1"/>
</dbReference>
<accession>A0AAV4JX01</accession>
<evidence type="ECO:0000256" key="1">
    <source>
        <dbReference type="ARBA" id="ARBA00007398"/>
    </source>
</evidence>
<dbReference type="InterPro" id="IPR026832">
    <property type="entry name" value="Asteroid"/>
</dbReference>
<dbReference type="GO" id="GO:0004518">
    <property type="term" value="F:nuclease activity"/>
    <property type="evidence" value="ECO:0007669"/>
    <property type="project" value="InterPro"/>
</dbReference>
<sequence length="837" mass="94562">MGIRGLTGFIDKNQGLLQQHELYGCSVVVDGNNFYHYLYQACHVQSMFGGDYDVYRASVASTFQSMKECGITPYVVLDGAYTVDGRKLKTSLSRAVNRIKLVDSVTNGHQGHALPVLAYETFIQVMCELAVPHAMCQFEADSEIATLANQLKCPVISNDSDFYIFDLEYGFLPLDYVDFRPIHKQSANKNAAYSYLHCYKYHVDNFISSYDLKRSNLPILATLLGNDFIDASNFSAFYAKFKVPKVESKKFSLPAKMTKVISVLHWLHTQADDKGISCLRDQILTYIPPHKTSFVRKLFDKAVLGYTEVNTFDGYDLYKFFHHDASSSFNKSPDFCSFSGKHFPLWFVQAVCNGELTSHILNVVILHRVILLTQMESLTLASSYNASYFLRNVLYSILLKDDCCHLTDSSSDEICDLASESKGVNSCKENLCSYQSACDTELMLKVNKENEAGKDNRTHNEEDILSDEEEDESNTDNSEGEINDQDVLVDAVRGKHCTSVPWKQRAKARVVEEYTRMNKQLKKSVIDLTSETDKSNVPGLEEMSSLSPDKKREIMCRAFGSSPLSLKPFPDKLKVFSLCVISWIRSSDPRVTFSQIDSLIISVIFLAVKRELKLRKGKQGPRGKESVSREACSQNFDGLESDSSQKFDFDLVCQESESAHLNSLSASVEKHHKKVPSFNRAHTFNASLCHVFAQLQAIIVDACHLNRLLQQPLPNPRPAELINGTLLYNLTADLSSRSNPELFVSMMFSEKDVASPLRDLYKSLRHFFLEEMSLASFLVHPTQVSGRNKKKRKKTKEQQCVVSKETESDQEDEVTRPQEELSEFAASNKFSLLLLCD</sequence>
<evidence type="ECO:0000313" key="4">
    <source>
        <dbReference type="EMBL" id="GFS26940.1"/>
    </source>
</evidence>
<dbReference type="PANTHER" id="PTHR15665">
    <property type="entry name" value="ASTEROID PROTEIN"/>
    <property type="match status" value="1"/>
</dbReference>
<reference evidence="4 5" key="1">
    <citation type="journal article" date="2021" name="Elife">
        <title>Chloroplast acquisition without the gene transfer in kleptoplastic sea slugs, Plakobranchus ocellatus.</title>
        <authorList>
            <person name="Maeda T."/>
            <person name="Takahashi S."/>
            <person name="Yoshida T."/>
            <person name="Shimamura S."/>
            <person name="Takaki Y."/>
            <person name="Nagai Y."/>
            <person name="Toyoda A."/>
            <person name="Suzuki Y."/>
            <person name="Arimoto A."/>
            <person name="Ishii H."/>
            <person name="Satoh N."/>
            <person name="Nishiyama T."/>
            <person name="Hasebe M."/>
            <person name="Maruyama T."/>
            <person name="Minagawa J."/>
            <person name="Obokata J."/>
            <person name="Shigenobu S."/>
        </authorList>
    </citation>
    <scope>NUCLEOTIDE SEQUENCE [LARGE SCALE GENOMIC DNA]</scope>
</reference>
<comment type="caution">
    <text evidence="4">The sequence shown here is derived from an EMBL/GenBank/DDBJ whole genome shotgun (WGS) entry which is preliminary data.</text>
</comment>
<feature type="region of interest" description="Disordered" evidence="2">
    <location>
        <begin position="449"/>
        <end position="484"/>
    </location>
</feature>
<name>A0AAV4JX01_9GAST</name>
<feature type="domain" description="XPG N-terminal" evidence="3">
    <location>
        <begin position="1"/>
        <end position="101"/>
    </location>
</feature>
<dbReference type="PANTHER" id="PTHR15665:SF1">
    <property type="entry name" value="PROTEIN ASTEROID HOMOLOG 1"/>
    <property type="match status" value="1"/>
</dbReference>
<organism evidence="4 5">
    <name type="scientific">Elysia marginata</name>
    <dbReference type="NCBI Taxonomy" id="1093978"/>
    <lineage>
        <taxon>Eukaryota</taxon>
        <taxon>Metazoa</taxon>
        <taxon>Spiralia</taxon>
        <taxon>Lophotrochozoa</taxon>
        <taxon>Mollusca</taxon>
        <taxon>Gastropoda</taxon>
        <taxon>Heterobranchia</taxon>
        <taxon>Euthyneura</taxon>
        <taxon>Panpulmonata</taxon>
        <taxon>Sacoglossa</taxon>
        <taxon>Placobranchoidea</taxon>
        <taxon>Plakobranchidae</taxon>
        <taxon>Elysia</taxon>
    </lineage>
</organism>
<evidence type="ECO:0000256" key="2">
    <source>
        <dbReference type="SAM" id="MobiDB-lite"/>
    </source>
</evidence>
<proteinExistence type="inferred from homology"/>
<evidence type="ECO:0000313" key="5">
    <source>
        <dbReference type="Proteomes" id="UP000762676"/>
    </source>
</evidence>
<dbReference type="InterPro" id="IPR029060">
    <property type="entry name" value="PIN-like_dom_sf"/>
</dbReference>
<dbReference type="Proteomes" id="UP000762676">
    <property type="component" value="Unassembled WGS sequence"/>
</dbReference>
<dbReference type="AlphaFoldDB" id="A0AAV4JX01"/>
<evidence type="ECO:0000259" key="3">
    <source>
        <dbReference type="SMART" id="SM00485"/>
    </source>
</evidence>
<feature type="region of interest" description="Disordered" evidence="2">
    <location>
        <begin position="786"/>
        <end position="820"/>
    </location>
</feature>
<protein>
    <submittedName>
        <fullName evidence="4">Protein asteroid homolog 1-like</fullName>
    </submittedName>
</protein>
<feature type="compositionally biased region" description="Acidic residues" evidence="2">
    <location>
        <begin position="463"/>
        <end position="484"/>
    </location>
</feature>
<dbReference type="Pfam" id="PF00752">
    <property type="entry name" value="XPG_N"/>
    <property type="match status" value="1"/>
</dbReference>
<feature type="compositionally biased region" description="Basic and acidic residues" evidence="2">
    <location>
        <begin position="449"/>
        <end position="462"/>
    </location>
</feature>
<dbReference type="EMBL" id="BMAT01003509">
    <property type="protein sequence ID" value="GFS26940.1"/>
    <property type="molecule type" value="Genomic_DNA"/>
</dbReference>
<gene>
    <name evidence="4" type="ORF">ElyMa_001734800</name>
</gene>
<dbReference type="Gene3D" id="3.40.50.1010">
    <property type="entry name" value="5'-nuclease"/>
    <property type="match status" value="1"/>
</dbReference>
<comment type="similarity">
    <text evidence="1">Belongs to the asteroid family.</text>
</comment>